<evidence type="ECO:0000313" key="2">
    <source>
        <dbReference type="Proteomes" id="UP000675881"/>
    </source>
</evidence>
<organism evidence="1 2">
    <name type="scientific">Lepeophtheirus salmonis</name>
    <name type="common">Salmon louse</name>
    <name type="synonym">Caligus salmonis</name>
    <dbReference type="NCBI Taxonomy" id="72036"/>
    <lineage>
        <taxon>Eukaryota</taxon>
        <taxon>Metazoa</taxon>
        <taxon>Ecdysozoa</taxon>
        <taxon>Arthropoda</taxon>
        <taxon>Crustacea</taxon>
        <taxon>Multicrustacea</taxon>
        <taxon>Hexanauplia</taxon>
        <taxon>Copepoda</taxon>
        <taxon>Siphonostomatoida</taxon>
        <taxon>Caligidae</taxon>
        <taxon>Lepeophtheirus</taxon>
    </lineage>
</organism>
<proteinExistence type="predicted"/>
<accession>A0A7R8H250</accession>
<name>A0A7R8H250_LEPSM</name>
<dbReference type="Proteomes" id="UP000675881">
    <property type="component" value="Chromosome 12"/>
</dbReference>
<gene>
    <name evidence="1" type="ORF">LSAA_3593</name>
</gene>
<evidence type="ECO:0000313" key="1">
    <source>
        <dbReference type="EMBL" id="CAF2821042.1"/>
    </source>
</evidence>
<protein>
    <submittedName>
        <fullName evidence="1">(salmon louse) hypothetical protein</fullName>
    </submittedName>
</protein>
<sequence>MPSFMVNPLCLLIPQLIDTSVKGLSPCQKRRRPSGRVDIAVHAQSPELCWYIGYCMSYTKSCYWNIIIIMFTSYAKVLSYAGFILNPTMCAAINIMSSAMHRRIFYNIGGNLSGNGTPIRNLNINETYKYLGLLVDLGGHHLLRLNDNSQEIFKLH</sequence>
<dbReference type="EMBL" id="HG994591">
    <property type="protein sequence ID" value="CAF2821042.1"/>
    <property type="molecule type" value="Genomic_DNA"/>
</dbReference>
<reference evidence="1" key="1">
    <citation type="submission" date="2021-02" db="EMBL/GenBank/DDBJ databases">
        <authorList>
            <person name="Bekaert M."/>
        </authorList>
    </citation>
    <scope>NUCLEOTIDE SEQUENCE</scope>
    <source>
        <strain evidence="1">IoA-00</strain>
    </source>
</reference>
<keyword evidence="2" id="KW-1185">Reference proteome</keyword>
<dbReference type="AlphaFoldDB" id="A0A7R8H250"/>